<feature type="binding site" evidence="5">
    <location>
        <position position="67"/>
    </location>
    <ligand>
        <name>a divalent metal cation</name>
        <dbReference type="ChEBI" id="CHEBI:60240"/>
        <label>1</label>
    </ligand>
</feature>
<proteinExistence type="inferred from homology"/>
<evidence type="ECO:0000256" key="3">
    <source>
        <dbReference type="ARBA" id="ARBA00022723"/>
    </source>
</evidence>
<evidence type="ECO:0000313" key="7">
    <source>
        <dbReference type="Proteomes" id="UP000004594"/>
    </source>
</evidence>
<feature type="binding site" evidence="5">
    <location>
        <position position="303"/>
    </location>
    <ligand>
        <name>a divalent metal cation</name>
        <dbReference type="ChEBI" id="CHEBI:60240"/>
        <label>1</label>
    </ligand>
</feature>
<evidence type="ECO:0000313" key="6">
    <source>
        <dbReference type="EMBL" id="EFR42902.1"/>
    </source>
</evidence>
<dbReference type="InterPro" id="IPR002678">
    <property type="entry name" value="DUF34/NIF3"/>
</dbReference>
<organism evidence="6 7">
    <name type="scientific">Dialister micraerophilus UPII 345-E</name>
    <dbReference type="NCBI Taxonomy" id="910314"/>
    <lineage>
        <taxon>Bacteria</taxon>
        <taxon>Bacillati</taxon>
        <taxon>Bacillota</taxon>
        <taxon>Negativicutes</taxon>
        <taxon>Veillonellales</taxon>
        <taxon>Veillonellaceae</taxon>
        <taxon>Dialister</taxon>
    </lineage>
</organism>
<protein>
    <recommendedName>
        <fullName evidence="2 4">GTP cyclohydrolase 1 type 2 homolog</fullName>
    </recommendedName>
</protein>
<gene>
    <name evidence="6" type="ORF">HMPREF9220_1161</name>
</gene>
<dbReference type="Pfam" id="PF01784">
    <property type="entry name" value="DUF34_NIF3"/>
    <property type="match status" value="1"/>
</dbReference>
<dbReference type="eggNOG" id="COG0327">
    <property type="taxonomic scope" value="Bacteria"/>
</dbReference>
<dbReference type="Proteomes" id="UP000004594">
    <property type="component" value="Unassembled WGS sequence"/>
</dbReference>
<dbReference type="PANTHER" id="PTHR13799:SF14">
    <property type="entry name" value="GTP CYCLOHYDROLASE 1 TYPE 2 HOMOLOG"/>
    <property type="match status" value="1"/>
</dbReference>
<dbReference type="GO" id="GO:0046872">
    <property type="term" value="F:metal ion binding"/>
    <property type="evidence" value="ECO:0007669"/>
    <property type="project" value="UniProtKB-UniRule"/>
</dbReference>
<dbReference type="FunFam" id="3.40.1390.30:FF:000001">
    <property type="entry name" value="GTP cyclohydrolase 1 type 2"/>
    <property type="match status" value="1"/>
</dbReference>
<feature type="binding site" evidence="5">
    <location>
        <position position="105"/>
    </location>
    <ligand>
        <name>a divalent metal cation</name>
        <dbReference type="ChEBI" id="CHEBI:60240"/>
        <label>1</label>
    </ligand>
</feature>
<feature type="binding site" evidence="5">
    <location>
        <position position="299"/>
    </location>
    <ligand>
        <name>a divalent metal cation</name>
        <dbReference type="ChEBI" id="CHEBI:60240"/>
        <label>1</label>
    </ligand>
</feature>
<dbReference type="NCBIfam" id="TIGR00486">
    <property type="entry name" value="YbgI_SA1388"/>
    <property type="match status" value="1"/>
</dbReference>
<evidence type="ECO:0000256" key="4">
    <source>
        <dbReference type="PIRNR" id="PIRNR037489"/>
    </source>
</evidence>
<keyword evidence="3 4" id="KW-0479">Metal-binding</keyword>
<dbReference type="PANTHER" id="PTHR13799">
    <property type="entry name" value="NGG1 INTERACTING FACTOR 3"/>
    <property type="match status" value="1"/>
</dbReference>
<feature type="binding site" evidence="5">
    <location>
        <position position="66"/>
    </location>
    <ligand>
        <name>a divalent metal cation</name>
        <dbReference type="ChEBI" id="CHEBI:60240"/>
        <label>1</label>
    </ligand>
</feature>
<dbReference type="RefSeq" id="WP_007554289.1">
    <property type="nucleotide sequence ID" value="NZ_AENT01000012.1"/>
</dbReference>
<evidence type="ECO:0000256" key="5">
    <source>
        <dbReference type="PIRSR" id="PIRSR602678-1"/>
    </source>
</evidence>
<dbReference type="EMBL" id="AENT01000012">
    <property type="protein sequence ID" value="EFR42902.1"/>
    <property type="molecule type" value="Genomic_DNA"/>
</dbReference>
<comment type="similarity">
    <text evidence="1 4">Belongs to the GTP cyclohydrolase I type 2/NIF3 family.</text>
</comment>
<dbReference type="OrthoDB" id="9792792at2"/>
<dbReference type="AlphaFoldDB" id="E4L8H6"/>
<comment type="caution">
    <text evidence="6">The sequence shown here is derived from an EMBL/GenBank/DDBJ whole genome shotgun (WGS) entry which is preliminary data.</text>
</comment>
<accession>E4L8H6</accession>
<evidence type="ECO:0000256" key="2">
    <source>
        <dbReference type="ARBA" id="ARBA00022112"/>
    </source>
</evidence>
<evidence type="ECO:0000256" key="1">
    <source>
        <dbReference type="ARBA" id="ARBA00006964"/>
    </source>
</evidence>
<dbReference type="SUPFAM" id="SSF102705">
    <property type="entry name" value="NIF3 (NGG1p interacting factor 3)-like"/>
    <property type="match status" value="1"/>
</dbReference>
<dbReference type="InterPro" id="IPR036069">
    <property type="entry name" value="DUF34/NIF3_sf"/>
</dbReference>
<dbReference type="GO" id="GO:0005737">
    <property type="term" value="C:cytoplasm"/>
    <property type="evidence" value="ECO:0007669"/>
    <property type="project" value="TreeGrafter"/>
</dbReference>
<reference evidence="6 7" key="1">
    <citation type="submission" date="2010-11" db="EMBL/GenBank/DDBJ databases">
        <authorList>
            <person name="Durkin A.S."/>
            <person name="Madupu R."/>
            <person name="Torralba M."/>
            <person name="Gillis M."/>
            <person name="Methe B."/>
            <person name="Sutton G."/>
            <person name="Nelson K.E."/>
        </authorList>
    </citation>
    <scope>NUCLEOTIDE SEQUENCE [LARGE SCALE GENOMIC DNA]</scope>
    <source>
        <strain evidence="6 7">UPII 345-E</strain>
    </source>
</reference>
<dbReference type="PIRSF" id="PIRSF037489">
    <property type="entry name" value="UCP037489_NIF3_YqfO"/>
    <property type="match status" value="1"/>
</dbReference>
<dbReference type="InterPro" id="IPR017221">
    <property type="entry name" value="DUF34/NIF3_bac"/>
</dbReference>
<sequence length="341" mass="38420">MKAKVKDIINIMNHLAPKKFAESWDNPGLQIGNPDREIETVLTALDVTVDVVKKAVEKKAGMIITHHPLLFKPLKCIDMTTEKGKIIELLISNNITAFAAHTNLDTAQNGVNDALVNILNLKKCTGMVPGYVHDIYKLVIETEEKNRNSMQKEFSFEKNSEVEKNLKNYVKFEICGNKEYILDLKERISEKYENVNFECYEMKFSGKQEMMGRIGYLEHEMTGREALEYIKEKLKLPVMKFAGDVNKTVKCIGVLGGSGSGFAKYAQKGGADLYLTADLKYHDAQDIAGSGLLVADGGHFYTENVIVEPLAEILQKECNRLKYDVKIEAYKDGKDIFGYII</sequence>
<dbReference type="Gene3D" id="3.40.1390.30">
    <property type="entry name" value="NIF3 (NGG1p interacting factor 3)-like"/>
    <property type="match status" value="1"/>
</dbReference>
<name>E4L8H6_9FIRM</name>